<dbReference type="InterPro" id="IPR015500">
    <property type="entry name" value="Peptidase_S8_subtilisin-rel"/>
</dbReference>
<dbReference type="Gene3D" id="3.40.50.200">
    <property type="entry name" value="Peptidase S8/S53 domain"/>
    <property type="match status" value="1"/>
</dbReference>
<sequence>MSDLETRILEAQAHFGLLRSVHYFVSLSLPIPEDVENKTQTAESQIKTDMLVNDITILRSDIKCLPIRLEQIDIDQITNDADVDRLIGAFDSLLRLFEDSVLGLEETREPNLTIGRIFPKLFTLRSLRQQYDKVTEKNDCGVDDPETSADGRSTTPNNTVLLGERKPLFRLGEITSYIEFPPQGKTIAQCRGTIESFGKVIADVFPDAVRRWNVESRLEEVTDAEIESINEADAFSKTSSSLFRHLVSCITCEAEHVARLHLSGFPTQRLEMLLGTDKHGWIPALFTPSPPEVVEDVAALGVLILELEANLSAGWTSDDEDYFTGEKSNKARLSRILKEWKGDLTDFYRGIGSACFRFEELVEDFEHPRVDPSLTSLAILYKCIVNPLYQKLVSDHGETQRLFQGTPGFCIPTMQKRASGSGCIILYDDGESTEPDTKSEYATKLMRTLENGFLSSIRALRQNSQPIGLAESLQGMQTPEKIRIAVLDTGIDETDKMIKAAILRIKDMRSWVGSPGNYTDTYGHGTHVTRLLLQMAPAADIYIAKITDNKNVNPEDMSRIAEAIDWAVKEWNVHIISMSFGFGHHNKAIDDAIERAFKADKLMLAAASNEGGNKGRARPGRNPRVICIHACDGNGNKGDMSPSPMRNKNNFTTLGVAVQSRWRKQIVYKSGTSFATPVAAAIAADLLEFANFKCKLAEEDKQLLYKHDGMEAVFRAMSTERDSYDYVQPGHLWDGKDDNEVAKVIQDILAEL</sequence>
<evidence type="ECO:0000256" key="2">
    <source>
        <dbReference type="ARBA" id="ARBA00022670"/>
    </source>
</evidence>
<keyword evidence="10" id="KW-1185">Reference proteome</keyword>
<evidence type="ECO:0000256" key="3">
    <source>
        <dbReference type="ARBA" id="ARBA00022801"/>
    </source>
</evidence>
<feature type="active site" description="Charge relay system" evidence="5">
    <location>
        <position position="524"/>
    </location>
</feature>
<dbReference type="GO" id="GO:0006508">
    <property type="term" value="P:proteolysis"/>
    <property type="evidence" value="ECO:0007669"/>
    <property type="project" value="UniProtKB-KW"/>
</dbReference>
<evidence type="ECO:0000256" key="7">
    <source>
        <dbReference type="SAM" id="MobiDB-lite"/>
    </source>
</evidence>
<organism evidence="9 10">
    <name type="scientific">Fusarium piperis</name>
    <dbReference type="NCBI Taxonomy" id="1435070"/>
    <lineage>
        <taxon>Eukaryota</taxon>
        <taxon>Fungi</taxon>
        <taxon>Dikarya</taxon>
        <taxon>Ascomycota</taxon>
        <taxon>Pezizomycotina</taxon>
        <taxon>Sordariomycetes</taxon>
        <taxon>Hypocreomycetidae</taxon>
        <taxon>Hypocreales</taxon>
        <taxon>Nectriaceae</taxon>
        <taxon>Fusarium</taxon>
        <taxon>Fusarium solani species complex</taxon>
    </lineage>
</organism>
<dbReference type="Proteomes" id="UP001140502">
    <property type="component" value="Unassembled WGS sequence"/>
</dbReference>
<evidence type="ECO:0000256" key="6">
    <source>
        <dbReference type="RuleBase" id="RU003355"/>
    </source>
</evidence>
<evidence type="ECO:0000259" key="8">
    <source>
        <dbReference type="Pfam" id="PF00082"/>
    </source>
</evidence>
<feature type="domain" description="Peptidase S8/S53" evidence="8">
    <location>
        <begin position="481"/>
        <end position="691"/>
    </location>
</feature>
<reference evidence="9" key="1">
    <citation type="submission" date="2022-10" db="EMBL/GenBank/DDBJ databases">
        <title>Tapping the CABI collections for fungal endophytes: first genome assemblies for Collariella, Neodidymelliopsis, Ascochyta clinopodiicola, Didymella pomorum, Didymosphaeria variabile, Neocosmospora piperis and Neocucurbitaria cava.</title>
        <authorList>
            <person name="Hill R."/>
        </authorList>
    </citation>
    <scope>NUCLEOTIDE SEQUENCE</scope>
    <source>
        <strain evidence="9">IMI 366586</strain>
    </source>
</reference>
<dbReference type="InterPro" id="IPR050131">
    <property type="entry name" value="Peptidase_S8_subtilisin-like"/>
</dbReference>
<feature type="region of interest" description="Disordered" evidence="7">
    <location>
        <begin position="137"/>
        <end position="157"/>
    </location>
</feature>
<keyword evidence="3 5" id="KW-0378">Hydrolase</keyword>
<dbReference type="InterPro" id="IPR000209">
    <property type="entry name" value="Peptidase_S8/S53_dom"/>
</dbReference>
<gene>
    <name evidence="9" type="ORF">N0V84_001224</name>
</gene>
<dbReference type="AlphaFoldDB" id="A0A9W9BST2"/>
<dbReference type="PROSITE" id="PS00136">
    <property type="entry name" value="SUBTILASE_ASP"/>
    <property type="match status" value="1"/>
</dbReference>
<keyword evidence="4 5" id="KW-0720">Serine protease</keyword>
<comment type="caution">
    <text evidence="9">The sequence shown here is derived from an EMBL/GenBank/DDBJ whole genome shotgun (WGS) entry which is preliminary data.</text>
</comment>
<name>A0A9W9BST2_9HYPO</name>
<protein>
    <recommendedName>
        <fullName evidence="8">Peptidase S8/S53 domain-containing protein</fullName>
    </recommendedName>
</protein>
<evidence type="ECO:0000256" key="4">
    <source>
        <dbReference type="ARBA" id="ARBA00022825"/>
    </source>
</evidence>
<dbReference type="PANTHER" id="PTHR43806:SF11">
    <property type="entry name" value="CEREVISIN-RELATED"/>
    <property type="match status" value="1"/>
</dbReference>
<dbReference type="PROSITE" id="PS51892">
    <property type="entry name" value="SUBTILASE"/>
    <property type="match status" value="1"/>
</dbReference>
<dbReference type="InterPro" id="IPR023828">
    <property type="entry name" value="Peptidase_S8_Ser-AS"/>
</dbReference>
<feature type="active site" description="Charge relay system" evidence="5">
    <location>
        <position position="488"/>
    </location>
</feature>
<dbReference type="OrthoDB" id="206201at2759"/>
<dbReference type="PANTHER" id="PTHR43806">
    <property type="entry name" value="PEPTIDASE S8"/>
    <property type="match status" value="1"/>
</dbReference>
<dbReference type="InterPro" id="IPR036852">
    <property type="entry name" value="Peptidase_S8/S53_dom_sf"/>
</dbReference>
<evidence type="ECO:0000313" key="10">
    <source>
        <dbReference type="Proteomes" id="UP001140502"/>
    </source>
</evidence>
<dbReference type="Pfam" id="PF00082">
    <property type="entry name" value="Peptidase_S8"/>
    <property type="match status" value="1"/>
</dbReference>
<dbReference type="GO" id="GO:0004252">
    <property type="term" value="F:serine-type endopeptidase activity"/>
    <property type="evidence" value="ECO:0007669"/>
    <property type="project" value="UniProtKB-UniRule"/>
</dbReference>
<evidence type="ECO:0000256" key="1">
    <source>
        <dbReference type="ARBA" id="ARBA00011073"/>
    </source>
</evidence>
<dbReference type="PROSITE" id="PS00138">
    <property type="entry name" value="SUBTILASE_SER"/>
    <property type="match status" value="1"/>
</dbReference>
<proteinExistence type="inferred from homology"/>
<dbReference type="PRINTS" id="PR00723">
    <property type="entry name" value="SUBTILISIN"/>
</dbReference>
<dbReference type="SUPFAM" id="SSF52743">
    <property type="entry name" value="Subtilisin-like"/>
    <property type="match status" value="1"/>
</dbReference>
<keyword evidence="2 5" id="KW-0645">Protease</keyword>
<evidence type="ECO:0000256" key="5">
    <source>
        <dbReference type="PROSITE-ProRule" id="PRU01240"/>
    </source>
</evidence>
<accession>A0A9W9BST2</accession>
<evidence type="ECO:0000313" key="9">
    <source>
        <dbReference type="EMBL" id="KAJ4328353.1"/>
    </source>
</evidence>
<feature type="active site" description="Charge relay system" evidence="5">
    <location>
        <position position="673"/>
    </location>
</feature>
<comment type="similarity">
    <text evidence="1 5 6">Belongs to the peptidase S8 family.</text>
</comment>
<dbReference type="EMBL" id="JAPEUR010000012">
    <property type="protein sequence ID" value="KAJ4328353.1"/>
    <property type="molecule type" value="Genomic_DNA"/>
</dbReference>
<dbReference type="InterPro" id="IPR023827">
    <property type="entry name" value="Peptidase_S8_Asp-AS"/>
</dbReference>